<keyword evidence="2" id="KW-1185">Reference proteome</keyword>
<dbReference type="Proteomes" id="UP000828390">
    <property type="component" value="Unassembled WGS sequence"/>
</dbReference>
<reference evidence="1" key="1">
    <citation type="journal article" date="2019" name="bioRxiv">
        <title>The Genome of the Zebra Mussel, Dreissena polymorpha: A Resource for Invasive Species Research.</title>
        <authorList>
            <person name="McCartney M.A."/>
            <person name="Auch B."/>
            <person name="Kono T."/>
            <person name="Mallez S."/>
            <person name="Zhang Y."/>
            <person name="Obille A."/>
            <person name="Becker A."/>
            <person name="Abrahante J.E."/>
            <person name="Garbe J."/>
            <person name="Badalamenti J.P."/>
            <person name="Herman A."/>
            <person name="Mangelson H."/>
            <person name="Liachko I."/>
            <person name="Sullivan S."/>
            <person name="Sone E.D."/>
            <person name="Koren S."/>
            <person name="Silverstein K.A.T."/>
            <person name="Beckman K.B."/>
            <person name="Gohl D.M."/>
        </authorList>
    </citation>
    <scope>NUCLEOTIDE SEQUENCE</scope>
    <source>
        <strain evidence="1">Duluth1</strain>
        <tissue evidence="1">Whole animal</tissue>
    </source>
</reference>
<organism evidence="1 2">
    <name type="scientific">Dreissena polymorpha</name>
    <name type="common">Zebra mussel</name>
    <name type="synonym">Mytilus polymorpha</name>
    <dbReference type="NCBI Taxonomy" id="45954"/>
    <lineage>
        <taxon>Eukaryota</taxon>
        <taxon>Metazoa</taxon>
        <taxon>Spiralia</taxon>
        <taxon>Lophotrochozoa</taxon>
        <taxon>Mollusca</taxon>
        <taxon>Bivalvia</taxon>
        <taxon>Autobranchia</taxon>
        <taxon>Heteroconchia</taxon>
        <taxon>Euheterodonta</taxon>
        <taxon>Imparidentia</taxon>
        <taxon>Neoheterodontei</taxon>
        <taxon>Myida</taxon>
        <taxon>Dreissenoidea</taxon>
        <taxon>Dreissenidae</taxon>
        <taxon>Dreissena</taxon>
    </lineage>
</organism>
<evidence type="ECO:0000313" key="1">
    <source>
        <dbReference type="EMBL" id="KAH3712878.1"/>
    </source>
</evidence>
<name>A0A9D4BXM9_DREPO</name>
<comment type="caution">
    <text evidence="1">The sequence shown here is derived from an EMBL/GenBank/DDBJ whole genome shotgun (WGS) entry which is preliminary data.</text>
</comment>
<reference evidence="1" key="2">
    <citation type="submission" date="2020-11" db="EMBL/GenBank/DDBJ databases">
        <authorList>
            <person name="McCartney M.A."/>
            <person name="Auch B."/>
            <person name="Kono T."/>
            <person name="Mallez S."/>
            <person name="Becker A."/>
            <person name="Gohl D.M."/>
            <person name="Silverstein K.A.T."/>
            <person name="Koren S."/>
            <person name="Bechman K.B."/>
            <person name="Herman A."/>
            <person name="Abrahante J.E."/>
            <person name="Garbe J."/>
        </authorList>
    </citation>
    <scope>NUCLEOTIDE SEQUENCE</scope>
    <source>
        <strain evidence="1">Duluth1</strain>
        <tissue evidence="1">Whole animal</tissue>
    </source>
</reference>
<accession>A0A9D4BXM9</accession>
<protein>
    <submittedName>
        <fullName evidence="1">Uncharacterized protein</fullName>
    </submittedName>
</protein>
<dbReference type="AlphaFoldDB" id="A0A9D4BXM9"/>
<proteinExistence type="predicted"/>
<evidence type="ECO:0000313" key="2">
    <source>
        <dbReference type="Proteomes" id="UP000828390"/>
    </source>
</evidence>
<sequence>MHMQTESLPTYLYDLQITSSGKRVPGVVSIQQDTVNGPQEKWNCANYTNLLHKIQASKPMETQGSMHVCKVCSQIYQARHFPL</sequence>
<dbReference type="EMBL" id="JAIWYP010000014">
    <property type="protein sequence ID" value="KAH3712878.1"/>
    <property type="molecule type" value="Genomic_DNA"/>
</dbReference>
<gene>
    <name evidence="1" type="ORF">DPMN_072636</name>
</gene>